<gene>
    <name evidence="1" type="ORF">A0J61_00852</name>
</gene>
<dbReference type="InParanoid" id="A0A1C7NPS5"/>
<dbReference type="Proteomes" id="UP000093000">
    <property type="component" value="Unassembled WGS sequence"/>
</dbReference>
<dbReference type="EMBL" id="LUGH01000022">
    <property type="protein sequence ID" value="OBZ91103.1"/>
    <property type="molecule type" value="Genomic_DNA"/>
</dbReference>
<accession>A0A1C7NPS5</accession>
<sequence>MLLQDKPHPHPKLVFSSNPPSVSVHKPDKVVITTVGTYIYATTFQFEAPQSKGSLIGTKKLKLGVRGIIKQVRMPISNALTQRDLLKSEGWTLCFEHELKGHISQIANKNNDDTLPLQTQFAVLYHQIDKDNSYHYVRIYYTESQDDSTFKFRDIKLPGTIWVDSISLEKDSLLFSRDPDLFEFHIMPLPTNVSDLIDFNTYPVKHGRPIQEWSQPFSTERHSTLLSRLYSPSEETYRVFSLNIHKTTTTYFVNITIADNITNADNQTIWIQREKGESDYPVYNEDSVDHAGYAEMTQYRYIQPENKQDSIELFSARSADARTIVFPYIKNKFITLDFTDRVDILSKIPLEKERLYSNDGRRTVIDEYYYWQGYETVEAEITGVQLDKEGDHLAIWTEHNYVYLYGRNKDDRLKKEKETSFVERWVDRLLSEMSEEERSLRSRYFPAPWQLEMAITPIKDDYGRVKPIGSVKFWKDPNTNKRYLFVGLKNGKIYTYRLDQCEPEKVSNFCSFAIERWDMLLAMSTVICIFVYNEYQRSE</sequence>
<comment type="caution">
    <text evidence="1">The sequence shown here is derived from an EMBL/GenBank/DDBJ whole genome shotgun (WGS) entry which is preliminary data.</text>
</comment>
<reference evidence="1 2" key="1">
    <citation type="submission" date="2016-03" db="EMBL/GenBank/DDBJ databases">
        <title>Choanephora cucurbitarum.</title>
        <authorList>
            <person name="Min B."/>
            <person name="Park H."/>
            <person name="Park J.-H."/>
            <person name="Shin H.-D."/>
            <person name="Choi I.-G."/>
        </authorList>
    </citation>
    <scope>NUCLEOTIDE SEQUENCE [LARGE SCALE GENOMIC DNA]</scope>
    <source>
        <strain evidence="1 2">KUS-F28377</strain>
    </source>
</reference>
<dbReference type="STRING" id="101091.A0A1C7NPS5"/>
<dbReference type="AlphaFoldDB" id="A0A1C7NPS5"/>
<name>A0A1C7NPS5_9FUNG</name>
<organism evidence="1 2">
    <name type="scientific">Choanephora cucurbitarum</name>
    <dbReference type="NCBI Taxonomy" id="101091"/>
    <lineage>
        <taxon>Eukaryota</taxon>
        <taxon>Fungi</taxon>
        <taxon>Fungi incertae sedis</taxon>
        <taxon>Mucoromycota</taxon>
        <taxon>Mucoromycotina</taxon>
        <taxon>Mucoromycetes</taxon>
        <taxon>Mucorales</taxon>
        <taxon>Mucorineae</taxon>
        <taxon>Choanephoraceae</taxon>
        <taxon>Choanephoroideae</taxon>
        <taxon>Choanephora</taxon>
    </lineage>
</organism>
<evidence type="ECO:0000313" key="2">
    <source>
        <dbReference type="Proteomes" id="UP000093000"/>
    </source>
</evidence>
<protein>
    <submittedName>
        <fullName evidence="1">Uncharacterized protein</fullName>
    </submittedName>
</protein>
<evidence type="ECO:0000313" key="1">
    <source>
        <dbReference type="EMBL" id="OBZ91103.1"/>
    </source>
</evidence>
<proteinExistence type="predicted"/>
<keyword evidence="2" id="KW-1185">Reference proteome</keyword>
<dbReference type="OrthoDB" id="2153288at2759"/>